<name>A0AA49X4B9_9VIRU</name>
<protein>
    <submittedName>
        <fullName evidence="1">Uncharacterized protein</fullName>
    </submittedName>
</protein>
<sequence length="38" mass="4353">MHQNKINASPRGSQSLVFCVKNGKMKERKENGENFQNC</sequence>
<dbReference type="EMBL" id="OQ890317">
    <property type="protein sequence ID" value="WLJ25834.1"/>
    <property type="molecule type" value="Genomic_DNA"/>
</dbReference>
<reference evidence="1" key="1">
    <citation type="submission" date="2023-04" db="EMBL/GenBank/DDBJ databases">
        <title>The human skin virome in hidradenitis suppurativa patients.</title>
        <authorList>
            <person name="Jansen D."/>
        </authorList>
    </citation>
    <scope>NUCLEOTIDE SEQUENCE</scope>
    <source>
        <strain evidence="1">VC3_JansenPhageG</strain>
    </source>
</reference>
<proteinExistence type="predicted"/>
<evidence type="ECO:0000313" key="1">
    <source>
        <dbReference type="EMBL" id="WLJ25834.1"/>
    </source>
</evidence>
<organism evidence="1">
    <name type="scientific">Firmicutes phage HS10</name>
    <dbReference type="NCBI Taxonomy" id="3056392"/>
    <lineage>
        <taxon>Viruses</taxon>
    </lineage>
</organism>
<accession>A0AA49X4B9</accession>